<dbReference type="PROSITE" id="PS51465">
    <property type="entry name" value="KAZAL_2"/>
    <property type="match status" value="1"/>
</dbReference>
<evidence type="ECO:0000256" key="2">
    <source>
        <dbReference type="ARBA" id="ARBA00022900"/>
    </source>
</evidence>
<keyword evidence="6" id="KW-1185">Reference proteome</keyword>
<keyword evidence="2" id="KW-0722">Serine protease inhibitor</keyword>
<gene>
    <name evidence="5" type="ORF">JG688_00007259</name>
</gene>
<dbReference type="GO" id="GO:0005576">
    <property type="term" value="C:extracellular region"/>
    <property type="evidence" value="ECO:0007669"/>
    <property type="project" value="TreeGrafter"/>
</dbReference>
<sequence>MQLTGTRARTGVTQAEKCPVLCSRELLRVCGSNGVTYDNECLFEVAQCKNPRVTLKHKGRCHK</sequence>
<evidence type="ECO:0000313" key="5">
    <source>
        <dbReference type="EMBL" id="KAG6965331.1"/>
    </source>
</evidence>
<dbReference type="AlphaFoldDB" id="A0A8J5MGF2"/>
<evidence type="ECO:0000259" key="4">
    <source>
        <dbReference type="PROSITE" id="PS51465"/>
    </source>
</evidence>
<reference evidence="5" key="1">
    <citation type="submission" date="2021-01" db="EMBL/GenBank/DDBJ databases">
        <title>Phytophthora aleatoria, a newly-described species from Pinus radiata is distinct from Phytophthora cactorum isolates based on comparative genomics.</title>
        <authorList>
            <person name="Mcdougal R."/>
            <person name="Panda P."/>
            <person name="Williams N."/>
            <person name="Studholme D.J."/>
        </authorList>
    </citation>
    <scope>NUCLEOTIDE SEQUENCE</scope>
    <source>
        <strain evidence="5">NZFS 4037</strain>
    </source>
</reference>
<dbReference type="Proteomes" id="UP000709295">
    <property type="component" value="Unassembled WGS sequence"/>
</dbReference>
<dbReference type="Pfam" id="PF00050">
    <property type="entry name" value="Kazal_1"/>
    <property type="match status" value="1"/>
</dbReference>
<dbReference type="PANTHER" id="PTHR10913:SF45">
    <property type="entry name" value="FOLLISTATIN, ISOFORM A-RELATED"/>
    <property type="match status" value="1"/>
</dbReference>
<dbReference type="EMBL" id="JAENGY010000343">
    <property type="protein sequence ID" value="KAG6965331.1"/>
    <property type="molecule type" value="Genomic_DNA"/>
</dbReference>
<dbReference type="GO" id="GO:0030154">
    <property type="term" value="P:cell differentiation"/>
    <property type="evidence" value="ECO:0007669"/>
    <property type="project" value="TreeGrafter"/>
</dbReference>
<name>A0A8J5MGF2_9STRA</name>
<dbReference type="InterPro" id="IPR050653">
    <property type="entry name" value="Prot_Inhib_GrowthFact_Antg"/>
</dbReference>
<evidence type="ECO:0000313" key="6">
    <source>
        <dbReference type="Proteomes" id="UP000709295"/>
    </source>
</evidence>
<protein>
    <recommendedName>
        <fullName evidence="4">Kazal-like domain-containing protein</fullName>
    </recommendedName>
</protein>
<accession>A0A8J5MGF2</accession>
<keyword evidence="1" id="KW-0646">Protease inhibitor</keyword>
<dbReference type="PANTHER" id="PTHR10913">
    <property type="entry name" value="FOLLISTATIN-RELATED"/>
    <property type="match status" value="1"/>
</dbReference>
<dbReference type="InterPro" id="IPR002350">
    <property type="entry name" value="Kazal_dom"/>
</dbReference>
<comment type="caution">
    <text evidence="5">The sequence shown here is derived from an EMBL/GenBank/DDBJ whole genome shotgun (WGS) entry which is preliminary data.</text>
</comment>
<feature type="domain" description="Kazal-like" evidence="4">
    <location>
        <begin position="12"/>
        <end position="63"/>
    </location>
</feature>
<evidence type="ECO:0000256" key="1">
    <source>
        <dbReference type="ARBA" id="ARBA00022690"/>
    </source>
</evidence>
<keyword evidence="3" id="KW-1015">Disulfide bond</keyword>
<organism evidence="5 6">
    <name type="scientific">Phytophthora aleatoria</name>
    <dbReference type="NCBI Taxonomy" id="2496075"/>
    <lineage>
        <taxon>Eukaryota</taxon>
        <taxon>Sar</taxon>
        <taxon>Stramenopiles</taxon>
        <taxon>Oomycota</taxon>
        <taxon>Peronosporomycetes</taxon>
        <taxon>Peronosporales</taxon>
        <taxon>Peronosporaceae</taxon>
        <taxon>Phytophthora</taxon>
    </lineage>
</organism>
<evidence type="ECO:0000256" key="3">
    <source>
        <dbReference type="ARBA" id="ARBA00023157"/>
    </source>
</evidence>
<dbReference type="CDD" id="cd00104">
    <property type="entry name" value="KAZAL_FS"/>
    <property type="match status" value="1"/>
</dbReference>
<proteinExistence type="predicted"/>
<dbReference type="SMART" id="SM00280">
    <property type="entry name" value="KAZAL"/>
    <property type="match status" value="1"/>
</dbReference>